<dbReference type="InParanoid" id="A0A0R2G8R4"/>
<gene>
    <name evidence="11" type="ORF">IV68_GL000500</name>
</gene>
<dbReference type="RefSeq" id="WP_022790807.1">
    <property type="nucleotide sequence ID" value="NZ_ATUU01000001.1"/>
</dbReference>
<dbReference type="Proteomes" id="UP000051296">
    <property type="component" value="Unassembled WGS sequence"/>
</dbReference>
<dbReference type="eggNOG" id="COG1862">
    <property type="taxonomic scope" value="Bacteria"/>
</dbReference>
<keyword evidence="7" id="KW-1133">Transmembrane helix</keyword>
<keyword evidence="6" id="KW-0653">Protein transport</keyword>
<keyword evidence="4" id="KW-1003">Cell membrane</keyword>
<dbReference type="PANTHER" id="PTHR33909">
    <property type="entry name" value="SEC TRANSLOCON ACCESSORY COMPLEX SUBUNIT YAJC"/>
    <property type="match status" value="1"/>
</dbReference>
<dbReference type="AlphaFoldDB" id="A0A0R2G8R4"/>
<dbReference type="EMBL" id="JQAX01000001">
    <property type="protein sequence ID" value="KRN33692.1"/>
    <property type="molecule type" value="Genomic_DNA"/>
</dbReference>
<comment type="similarity">
    <text evidence="2">Belongs to the YajC family.</text>
</comment>
<dbReference type="NCBIfam" id="TIGR00739">
    <property type="entry name" value="yajC"/>
    <property type="match status" value="1"/>
</dbReference>
<evidence type="ECO:0000256" key="8">
    <source>
        <dbReference type="ARBA" id="ARBA00023010"/>
    </source>
</evidence>
<protein>
    <recommendedName>
        <fullName evidence="13">Preprotein translocase subunit YajC</fullName>
    </recommendedName>
</protein>
<keyword evidence="12" id="KW-1185">Reference proteome</keyword>
<dbReference type="SMART" id="SM01323">
    <property type="entry name" value="YajC"/>
    <property type="match status" value="1"/>
</dbReference>
<dbReference type="STRING" id="1123500.GCA_000420365_00004"/>
<name>A0A0R2G8R4_9LACO</name>
<dbReference type="FunCoup" id="A0A0R2G8R4">
    <property type="interactions" value="176"/>
</dbReference>
<accession>A0A0R2G8R4</accession>
<keyword evidence="3" id="KW-0813">Transport</keyword>
<proteinExistence type="inferred from homology"/>
<organism evidence="11 12">
    <name type="scientific">Weissella halotolerans DSM 20190</name>
    <dbReference type="NCBI Taxonomy" id="1123500"/>
    <lineage>
        <taxon>Bacteria</taxon>
        <taxon>Bacillati</taxon>
        <taxon>Bacillota</taxon>
        <taxon>Bacilli</taxon>
        <taxon>Lactobacillales</taxon>
        <taxon>Lactobacillaceae</taxon>
        <taxon>Weissella</taxon>
    </lineage>
</organism>
<evidence type="ECO:0000256" key="1">
    <source>
        <dbReference type="ARBA" id="ARBA00004162"/>
    </source>
</evidence>
<dbReference type="PANTHER" id="PTHR33909:SF1">
    <property type="entry name" value="SEC TRANSLOCON ACCESSORY COMPLEX SUBUNIT YAJC"/>
    <property type="match status" value="1"/>
</dbReference>
<keyword evidence="5" id="KW-0812">Transmembrane</keyword>
<evidence type="ECO:0000256" key="10">
    <source>
        <dbReference type="SAM" id="MobiDB-lite"/>
    </source>
</evidence>
<dbReference type="OrthoDB" id="9800132at2"/>
<dbReference type="GO" id="GO:0015031">
    <property type="term" value="P:protein transport"/>
    <property type="evidence" value="ECO:0007669"/>
    <property type="project" value="UniProtKB-KW"/>
</dbReference>
<evidence type="ECO:0000256" key="9">
    <source>
        <dbReference type="ARBA" id="ARBA00023136"/>
    </source>
</evidence>
<feature type="region of interest" description="Disordered" evidence="10">
    <location>
        <begin position="93"/>
        <end position="116"/>
    </location>
</feature>
<evidence type="ECO:0000313" key="11">
    <source>
        <dbReference type="EMBL" id="KRN33692.1"/>
    </source>
</evidence>
<dbReference type="Pfam" id="PF02699">
    <property type="entry name" value="YajC"/>
    <property type="match status" value="1"/>
</dbReference>
<reference evidence="11 12" key="1">
    <citation type="journal article" date="2015" name="Genome Announc.">
        <title>Expanding the biotechnology potential of lactobacilli through comparative genomics of 213 strains and associated genera.</title>
        <authorList>
            <person name="Sun Z."/>
            <person name="Harris H.M."/>
            <person name="McCann A."/>
            <person name="Guo C."/>
            <person name="Argimon S."/>
            <person name="Zhang W."/>
            <person name="Yang X."/>
            <person name="Jeffery I.B."/>
            <person name="Cooney J.C."/>
            <person name="Kagawa T.F."/>
            <person name="Liu W."/>
            <person name="Song Y."/>
            <person name="Salvetti E."/>
            <person name="Wrobel A."/>
            <person name="Rasinkangas P."/>
            <person name="Parkhill J."/>
            <person name="Rea M.C."/>
            <person name="O'Sullivan O."/>
            <person name="Ritari J."/>
            <person name="Douillard F.P."/>
            <person name="Paul Ross R."/>
            <person name="Yang R."/>
            <person name="Briner A.E."/>
            <person name="Felis G.E."/>
            <person name="de Vos W.M."/>
            <person name="Barrangou R."/>
            <person name="Klaenhammer T.R."/>
            <person name="Caufield P.W."/>
            <person name="Cui Y."/>
            <person name="Zhang H."/>
            <person name="O'Toole P.W."/>
        </authorList>
    </citation>
    <scope>NUCLEOTIDE SEQUENCE [LARGE SCALE GENOMIC DNA]</scope>
    <source>
        <strain evidence="11 12">DSM 20190</strain>
    </source>
</reference>
<dbReference type="GO" id="GO:0005886">
    <property type="term" value="C:plasma membrane"/>
    <property type="evidence" value="ECO:0007669"/>
    <property type="project" value="UniProtKB-SubCell"/>
</dbReference>
<evidence type="ECO:0000256" key="5">
    <source>
        <dbReference type="ARBA" id="ARBA00022692"/>
    </source>
</evidence>
<evidence type="ECO:0000256" key="3">
    <source>
        <dbReference type="ARBA" id="ARBA00022448"/>
    </source>
</evidence>
<dbReference type="InterPro" id="IPR003849">
    <property type="entry name" value="Preprotein_translocase_YajC"/>
</dbReference>
<evidence type="ECO:0000256" key="4">
    <source>
        <dbReference type="ARBA" id="ARBA00022475"/>
    </source>
</evidence>
<comment type="caution">
    <text evidence="11">The sequence shown here is derived from an EMBL/GenBank/DDBJ whole genome shotgun (WGS) entry which is preliminary data.</text>
</comment>
<evidence type="ECO:0000256" key="2">
    <source>
        <dbReference type="ARBA" id="ARBA00006742"/>
    </source>
</evidence>
<evidence type="ECO:0000313" key="12">
    <source>
        <dbReference type="Proteomes" id="UP000051296"/>
    </source>
</evidence>
<feature type="compositionally biased region" description="Basic and acidic residues" evidence="10">
    <location>
        <begin position="97"/>
        <end position="116"/>
    </location>
</feature>
<evidence type="ECO:0000256" key="6">
    <source>
        <dbReference type="ARBA" id="ARBA00022927"/>
    </source>
</evidence>
<sequence length="116" mass="12737">MQQMIMIVAFIALMYFLMIRPQQKQQQKQRNMLSNLKPGQQVVTIGGLHATVSSISADRKTVALDADGILLTFEIAAIRTVKDDVKVDAPAEIENVGAKEETDSTDKADSDVSSEK</sequence>
<evidence type="ECO:0008006" key="13">
    <source>
        <dbReference type="Google" id="ProtNLM"/>
    </source>
</evidence>
<comment type="subcellular location">
    <subcellularLocation>
        <location evidence="1">Cell membrane</location>
        <topology evidence="1">Single-pass membrane protein</topology>
    </subcellularLocation>
</comment>
<keyword evidence="9" id="KW-0472">Membrane</keyword>
<keyword evidence="8" id="KW-0811">Translocation</keyword>
<dbReference type="PRINTS" id="PR01853">
    <property type="entry name" value="YAJCTRNLCASE"/>
</dbReference>
<evidence type="ECO:0000256" key="7">
    <source>
        <dbReference type="ARBA" id="ARBA00022989"/>
    </source>
</evidence>
<dbReference type="PATRIC" id="fig|1123500.6.peg.501"/>